<dbReference type="SUPFAM" id="SSF159888">
    <property type="entry name" value="YdhG-like"/>
    <property type="match status" value="1"/>
</dbReference>
<name>A0A2S9J709_9SPHI</name>
<comment type="caution">
    <text evidence="2">The sequence shown here is derived from an EMBL/GenBank/DDBJ whole genome shotgun (WGS) entry which is preliminary data.</text>
</comment>
<dbReference type="Proteomes" id="UP000239711">
    <property type="component" value="Unassembled WGS sequence"/>
</dbReference>
<evidence type="ECO:0000313" key="3">
    <source>
        <dbReference type="Proteomes" id="UP000239711"/>
    </source>
</evidence>
<dbReference type="InterPro" id="IPR014922">
    <property type="entry name" value="YdhG-like"/>
</dbReference>
<accession>A0A2S9J709</accession>
<dbReference type="RefSeq" id="WP_105715881.1">
    <property type="nucleotide sequence ID" value="NZ_PVBQ01000003.1"/>
</dbReference>
<dbReference type="OrthoDB" id="214150at2"/>
<dbReference type="AlphaFoldDB" id="A0A2S9J709"/>
<dbReference type="EMBL" id="PVBQ01000003">
    <property type="protein sequence ID" value="PRD48561.1"/>
    <property type="molecule type" value="Genomic_DNA"/>
</dbReference>
<sequence>MKIELNPQVDKYLIDGCMRCKYGATPQCKVHAWRDELEALRQIVLETGLKEELKWGAPIYTHQSKNIVSVGALKASANIGFFKGALLSDEQKILSQQGNLQSDRIVKFTSTEEIEKIKETLKSYILEAVEIEKSGKKVEFRKKPEPIPEELLQAFEKDPVFEKAFYTLTAGRQRGYIIHFSQPKQAQTRIGRIEKYKQQILDGVGLHDKYKL</sequence>
<keyword evidence="3" id="KW-1185">Reference proteome</keyword>
<dbReference type="Gene3D" id="3.90.1150.200">
    <property type="match status" value="1"/>
</dbReference>
<protein>
    <recommendedName>
        <fullName evidence="1">YdhG-like domain-containing protein</fullName>
    </recommendedName>
</protein>
<dbReference type="Pfam" id="PF13376">
    <property type="entry name" value="OmdA"/>
    <property type="match status" value="1"/>
</dbReference>
<dbReference type="PIRSF" id="PIRSF021308">
    <property type="entry name" value="UCP021308"/>
    <property type="match status" value="1"/>
</dbReference>
<dbReference type="Pfam" id="PF08818">
    <property type="entry name" value="DUF1801"/>
    <property type="match status" value="1"/>
</dbReference>
<gene>
    <name evidence="2" type="ORF">C5745_05005</name>
</gene>
<feature type="domain" description="YdhG-like" evidence="1">
    <location>
        <begin position="33"/>
        <end position="129"/>
    </location>
</feature>
<evidence type="ECO:0000313" key="2">
    <source>
        <dbReference type="EMBL" id="PRD48561.1"/>
    </source>
</evidence>
<evidence type="ECO:0000259" key="1">
    <source>
        <dbReference type="Pfam" id="PF08818"/>
    </source>
</evidence>
<proteinExistence type="predicted"/>
<organism evidence="2 3">
    <name type="scientific">Sphingobacterium haloxyli</name>
    <dbReference type="NCBI Taxonomy" id="2100533"/>
    <lineage>
        <taxon>Bacteria</taxon>
        <taxon>Pseudomonadati</taxon>
        <taxon>Bacteroidota</taxon>
        <taxon>Sphingobacteriia</taxon>
        <taxon>Sphingobacteriales</taxon>
        <taxon>Sphingobacteriaceae</taxon>
        <taxon>Sphingobacterium</taxon>
    </lineage>
</organism>
<reference evidence="2 3" key="1">
    <citation type="submission" date="2018-02" db="EMBL/GenBank/DDBJ databases">
        <title>The draft genome of Sphingobacterium sp. 5JN-11.</title>
        <authorList>
            <person name="Liu L."/>
            <person name="Li L."/>
            <person name="Liang L."/>
            <person name="Zhang X."/>
            <person name="Wang T."/>
        </authorList>
    </citation>
    <scope>NUCLEOTIDE SEQUENCE [LARGE SCALE GENOMIC DNA]</scope>
    <source>
        <strain evidence="2 3">5JN-11</strain>
    </source>
</reference>
<dbReference type="InterPro" id="IPR016786">
    <property type="entry name" value="YdeI_bac"/>
</dbReference>